<keyword evidence="1" id="KW-0732">Signal</keyword>
<dbReference type="RefSeq" id="WP_192024321.1">
    <property type="nucleotide sequence ID" value="NZ_JACYTN010000003.1"/>
</dbReference>
<proteinExistence type="predicted"/>
<gene>
    <name evidence="2" type="ORF">IFO66_06235</name>
</gene>
<dbReference type="Proteomes" id="UP000634529">
    <property type="component" value="Unassembled WGS sequence"/>
</dbReference>
<name>A0ABR9AW36_9BACL</name>
<evidence type="ECO:0000313" key="3">
    <source>
        <dbReference type="Proteomes" id="UP000634529"/>
    </source>
</evidence>
<evidence type="ECO:0008006" key="4">
    <source>
        <dbReference type="Google" id="ProtNLM"/>
    </source>
</evidence>
<dbReference type="PROSITE" id="PS51257">
    <property type="entry name" value="PROKAR_LIPOPROTEIN"/>
    <property type="match status" value="1"/>
</dbReference>
<feature type="signal peptide" evidence="1">
    <location>
        <begin position="1"/>
        <end position="20"/>
    </location>
</feature>
<sequence>MNKLNLVVTCVLLMILGTGCQGVFDTIPKETVMVKPIHRTNAANEAKYEGVLSQDTVKTLSLNAVNKYFDKKLTLNEIQLEMQIIDQNKFKALISEAEYGLIPIVEPAPALEVKRAEVPKRKLNDQTELASYSDGLFYTTLTKMNDPNEIYDIVLNARDGDVVKAARAGTLRDLSSTSEEDNEKVIALATTFIQEKGSYPLSELSLNEDMIRWGSVVELYYMSKDGDKLMYTVSVDLRRNEVVGFSKDVMALLSYYSRL</sequence>
<feature type="chain" id="PRO_5046974254" description="Lipoprotein" evidence="1">
    <location>
        <begin position="21"/>
        <end position="259"/>
    </location>
</feature>
<organism evidence="2 3">
    <name type="scientific">Paenibacillus arenosi</name>
    <dbReference type="NCBI Taxonomy" id="2774142"/>
    <lineage>
        <taxon>Bacteria</taxon>
        <taxon>Bacillati</taxon>
        <taxon>Bacillota</taxon>
        <taxon>Bacilli</taxon>
        <taxon>Bacillales</taxon>
        <taxon>Paenibacillaceae</taxon>
        <taxon>Paenibacillus</taxon>
    </lineage>
</organism>
<accession>A0ABR9AW36</accession>
<keyword evidence="3" id="KW-1185">Reference proteome</keyword>
<reference evidence="2 3" key="1">
    <citation type="submission" date="2020-09" db="EMBL/GenBank/DDBJ databases">
        <title>Paenibacillus sp. CAU 1523 isolated from sand of Haeundae Beach.</title>
        <authorList>
            <person name="Kim W."/>
        </authorList>
    </citation>
    <scope>NUCLEOTIDE SEQUENCE [LARGE SCALE GENOMIC DNA]</scope>
    <source>
        <strain evidence="2 3">CAU 1523</strain>
    </source>
</reference>
<protein>
    <recommendedName>
        <fullName evidence="4">Lipoprotein</fullName>
    </recommendedName>
</protein>
<evidence type="ECO:0000313" key="2">
    <source>
        <dbReference type="EMBL" id="MBD8497903.1"/>
    </source>
</evidence>
<dbReference type="EMBL" id="JACYTN010000003">
    <property type="protein sequence ID" value="MBD8497903.1"/>
    <property type="molecule type" value="Genomic_DNA"/>
</dbReference>
<evidence type="ECO:0000256" key="1">
    <source>
        <dbReference type="SAM" id="SignalP"/>
    </source>
</evidence>
<comment type="caution">
    <text evidence="2">The sequence shown here is derived from an EMBL/GenBank/DDBJ whole genome shotgun (WGS) entry which is preliminary data.</text>
</comment>